<evidence type="ECO:0000313" key="4">
    <source>
        <dbReference type="EMBL" id="BES89525.1"/>
    </source>
</evidence>
<dbReference type="Proteomes" id="UP001307889">
    <property type="component" value="Chromosome 1"/>
</dbReference>
<name>A0ABN7AB78_9HEMI</name>
<feature type="region of interest" description="Disordered" evidence="2">
    <location>
        <begin position="79"/>
        <end position="100"/>
    </location>
</feature>
<feature type="compositionally biased region" description="Basic and acidic residues" evidence="2">
    <location>
        <begin position="37"/>
        <end position="51"/>
    </location>
</feature>
<protein>
    <recommendedName>
        <fullName evidence="3">C2H2-type domain-containing protein</fullName>
    </recommendedName>
</protein>
<feature type="compositionally biased region" description="Polar residues" evidence="2">
    <location>
        <begin position="289"/>
        <end position="302"/>
    </location>
</feature>
<accession>A0ABN7AB78</accession>
<keyword evidence="1" id="KW-0862">Zinc</keyword>
<dbReference type="EMBL" id="AP028909">
    <property type="protein sequence ID" value="BES89525.1"/>
    <property type="molecule type" value="Genomic_DNA"/>
</dbReference>
<sequence length="352" mass="38497">MVKGRTTRNSLSASWDDAGSTMFVNGEPSFATLTAAVKEEPVSPKLGENRQNRPQNTSSPRKTKNDQLLVIEISDFPPDKDDIDTSPITNGGDSEIDGQSPVKKITFCDLEILLPATFFESSELLQDAIAVPNEDAASSLSNGSAGNEPSYIKPPRKRNVREFFVCAKCDSTVPSEHQFARHLRLHRNQPQEKSNRDYSHLIRPCHVQLEPISEALIQELTAKKEPEDSRSNCGRGAVSDPCRASSLPGSTKSVQPKAGTSYNSCNGTSHVSCEDEVYIKSEDTEFESSEYSSDIETPSFFKNSPRGPLSPADQRISKPSISGGGFMQCSLCTFGASHINILRDHVLGSHFI</sequence>
<proteinExistence type="predicted"/>
<dbReference type="PROSITE" id="PS50157">
    <property type="entry name" value="ZINC_FINGER_C2H2_2"/>
    <property type="match status" value="1"/>
</dbReference>
<evidence type="ECO:0000256" key="2">
    <source>
        <dbReference type="SAM" id="MobiDB-lite"/>
    </source>
</evidence>
<keyword evidence="5" id="KW-1185">Reference proteome</keyword>
<dbReference type="SMART" id="SM00355">
    <property type="entry name" value="ZnF_C2H2"/>
    <property type="match status" value="2"/>
</dbReference>
<feature type="region of interest" description="Disordered" evidence="2">
    <location>
        <begin position="34"/>
        <end position="67"/>
    </location>
</feature>
<dbReference type="InterPro" id="IPR013087">
    <property type="entry name" value="Znf_C2H2_type"/>
</dbReference>
<evidence type="ECO:0000313" key="5">
    <source>
        <dbReference type="Proteomes" id="UP001307889"/>
    </source>
</evidence>
<feature type="region of interest" description="Disordered" evidence="2">
    <location>
        <begin position="288"/>
        <end position="313"/>
    </location>
</feature>
<evidence type="ECO:0000259" key="3">
    <source>
        <dbReference type="PROSITE" id="PS50157"/>
    </source>
</evidence>
<feature type="compositionally biased region" description="Polar residues" evidence="2">
    <location>
        <begin position="247"/>
        <end position="261"/>
    </location>
</feature>
<gene>
    <name evidence="4" type="ORF">NTJ_02332</name>
</gene>
<dbReference type="PROSITE" id="PS00028">
    <property type="entry name" value="ZINC_FINGER_C2H2_1"/>
    <property type="match status" value="1"/>
</dbReference>
<reference evidence="4 5" key="1">
    <citation type="submission" date="2023-09" db="EMBL/GenBank/DDBJ databases">
        <title>Nesidiocoris tenuis whole genome shotgun sequence.</title>
        <authorList>
            <person name="Shibata T."/>
            <person name="Shimoda M."/>
            <person name="Kobayashi T."/>
            <person name="Uehara T."/>
        </authorList>
    </citation>
    <scope>NUCLEOTIDE SEQUENCE [LARGE SCALE GENOMIC DNA]</scope>
    <source>
        <strain evidence="4 5">Japan</strain>
    </source>
</reference>
<keyword evidence="1" id="KW-0863">Zinc-finger</keyword>
<feature type="domain" description="C2H2-type" evidence="3">
    <location>
        <begin position="164"/>
        <end position="191"/>
    </location>
</feature>
<organism evidence="4 5">
    <name type="scientific">Nesidiocoris tenuis</name>
    <dbReference type="NCBI Taxonomy" id="355587"/>
    <lineage>
        <taxon>Eukaryota</taxon>
        <taxon>Metazoa</taxon>
        <taxon>Ecdysozoa</taxon>
        <taxon>Arthropoda</taxon>
        <taxon>Hexapoda</taxon>
        <taxon>Insecta</taxon>
        <taxon>Pterygota</taxon>
        <taxon>Neoptera</taxon>
        <taxon>Paraneoptera</taxon>
        <taxon>Hemiptera</taxon>
        <taxon>Heteroptera</taxon>
        <taxon>Panheteroptera</taxon>
        <taxon>Cimicomorpha</taxon>
        <taxon>Miridae</taxon>
        <taxon>Dicyphina</taxon>
        <taxon>Nesidiocoris</taxon>
    </lineage>
</organism>
<feature type="region of interest" description="Disordered" evidence="2">
    <location>
        <begin position="222"/>
        <end position="261"/>
    </location>
</feature>
<evidence type="ECO:0000256" key="1">
    <source>
        <dbReference type="PROSITE-ProRule" id="PRU00042"/>
    </source>
</evidence>
<keyword evidence="1" id="KW-0479">Metal-binding</keyword>